<evidence type="ECO:0000313" key="2">
    <source>
        <dbReference type="EMBL" id="SEN13628.1"/>
    </source>
</evidence>
<feature type="signal peptide" evidence="1">
    <location>
        <begin position="1"/>
        <end position="29"/>
    </location>
</feature>
<protein>
    <recommendedName>
        <fullName evidence="4">SipW-cognate class signal peptide</fullName>
    </recommendedName>
</protein>
<proteinExistence type="predicted"/>
<name>A0A1H8E4B1_9FIRM</name>
<evidence type="ECO:0008006" key="4">
    <source>
        <dbReference type="Google" id="ProtNLM"/>
    </source>
</evidence>
<dbReference type="Proteomes" id="UP000199158">
    <property type="component" value="Unassembled WGS sequence"/>
</dbReference>
<feature type="chain" id="PRO_5011674691" description="SipW-cognate class signal peptide" evidence="1">
    <location>
        <begin position="30"/>
        <end position="175"/>
    </location>
</feature>
<dbReference type="EMBL" id="FOCG01000004">
    <property type="protein sequence ID" value="SEN13628.1"/>
    <property type="molecule type" value="Genomic_DNA"/>
</dbReference>
<evidence type="ECO:0000313" key="3">
    <source>
        <dbReference type="Proteomes" id="UP000199158"/>
    </source>
</evidence>
<organism evidence="2 3">
    <name type="scientific">Hydrogenoanaerobacterium saccharovorans</name>
    <dbReference type="NCBI Taxonomy" id="474960"/>
    <lineage>
        <taxon>Bacteria</taxon>
        <taxon>Bacillati</taxon>
        <taxon>Bacillota</taxon>
        <taxon>Clostridia</taxon>
        <taxon>Eubacteriales</taxon>
        <taxon>Oscillospiraceae</taxon>
        <taxon>Hydrogenoanaerobacterium</taxon>
    </lineage>
</organism>
<keyword evidence="1" id="KW-0732">Signal</keyword>
<evidence type="ECO:0000256" key="1">
    <source>
        <dbReference type="SAM" id="SignalP"/>
    </source>
</evidence>
<accession>A0A1H8E4B1</accession>
<keyword evidence="3" id="KW-1185">Reference proteome</keyword>
<reference evidence="2 3" key="1">
    <citation type="submission" date="2016-10" db="EMBL/GenBank/DDBJ databases">
        <authorList>
            <person name="de Groot N.N."/>
        </authorList>
    </citation>
    <scope>NUCLEOTIDE SEQUENCE [LARGE SCALE GENOMIC DNA]</scope>
    <source>
        <strain evidence="2 3">CGMCC 1.5070</strain>
    </source>
</reference>
<dbReference type="OrthoDB" id="1858728at2"/>
<dbReference type="RefSeq" id="WP_092756375.1">
    <property type="nucleotide sequence ID" value="NZ_FOCG01000004.1"/>
</dbReference>
<sequence length="175" mass="18477">MKNIYFKRITAIVALLALVISLGTMNVFAVDNSTKSSPVVIGEFDGLLSDCLNSNESMPHTLAAVANVRINSYATYDKDNGIQVKVKLYVPFFDFPKPKFTSMSGTVTVDLNNDADTTSFFETANEESTIESDVDTGVKGNKGDKGTVSVSGVATASNALAGGGAFAISYPVTIP</sequence>
<gene>
    <name evidence="2" type="ORF">SAMN05216180_2859</name>
</gene>
<dbReference type="AlphaFoldDB" id="A0A1H8E4B1"/>